<dbReference type="EMBL" id="ML743592">
    <property type="protein sequence ID" value="KAE8135576.1"/>
    <property type="molecule type" value="Genomic_DNA"/>
</dbReference>
<dbReference type="AlphaFoldDB" id="A0A5N6SLJ0"/>
<dbReference type="GeneID" id="43641759"/>
<sequence>MKTPEYLVPLREELTAALKQTDNAWSLDIFKHTPKLESFTKECLRVFTPSALIEIMRDKRSEDLEMQIIQGLQFDSLQLPQDLLWDDAGQTLFDELCDSSTYYLTRKENEILQNHSSDMAATIPEGSALIELGCGSLRKSGILLSALEKSHKAVTYYALDVSQESLQNGLAQLHKGLGHLDHVELRGLWGTYEDGIAWLADQHPLNAHKSITFLWMGNSMTNMHLGQTQSLLSRMADTCIGSGIQCQLLVSVDSCSGEDIVMGAYNKDSPPLKDFIMNGLQSANRILGQDVFCASDWTFDTFLDRVQNQVQVFYTPTRDVSIHINSQQCKITKGEKVAVISSGKWPEPYFRSMVEGIGLQVLDVWRDSDQVYSSIRQRTNRERRSGLTLLLNIHNYIRSDIEGTCVS</sequence>
<evidence type="ECO:0000313" key="5">
    <source>
        <dbReference type="Proteomes" id="UP000325672"/>
    </source>
</evidence>
<keyword evidence="2 4" id="KW-0808">Transferase</keyword>
<dbReference type="Proteomes" id="UP000325672">
    <property type="component" value="Unassembled WGS sequence"/>
</dbReference>
<protein>
    <submittedName>
        <fullName evidence="4">Histidine-specific methyltransferase</fullName>
    </submittedName>
</protein>
<dbReference type="Pfam" id="PF10017">
    <property type="entry name" value="Methyltransf_33"/>
    <property type="match status" value="1"/>
</dbReference>
<dbReference type="GO" id="GO:0032259">
    <property type="term" value="P:methylation"/>
    <property type="evidence" value="ECO:0007669"/>
    <property type="project" value="UniProtKB-KW"/>
</dbReference>
<dbReference type="PANTHER" id="PTHR43397">
    <property type="entry name" value="ERGOTHIONEINE BIOSYNTHESIS PROTEIN 1"/>
    <property type="match status" value="1"/>
</dbReference>
<dbReference type="InterPro" id="IPR017805">
    <property type="entry name" value="SAM_MeTrfase_EasF-type_put"/>
</dbReference>
<reference evidence="4 5" key="1">
    <citation type="submission" date="2019-04" db="EMBL/GenBank/DDBJ databases">
        <title>Friends and foes A comparative genomics study of 23 Aspergillus species from section Flavi.</title>
        <authorList>
            <consortium name="DOE Joint Genome Institute"/>
            <person name="Kjaerbolling I."/>
            <person name="Vesth T."/>
            <person name="Frisvad J.C."/>
            <person name="Nybo J.L."/>
            <person name="Theobald S."/>
            <person name="Kildgaard S."/>
            <person name="Isbrandt T."/>
            <person name="Kuo A."/>
            <person name="Sato A."/>
            <person name="Lyhne E.K."/>
            <person name="Kogle M.E."/>
            <person name="Wiebenga A."/>
            <person name="Kun R.S."/>
            <person name="Lubbers R.J."/>
            <person name="Makela M.R."/>
            <person name="Barry K."/>
            <person name="Chovatia M."/>
            <person name="Clum A."/>
            <person name="Daum C."/>
            <person name="Haridas S."/>
            <person name="He G."/>
            <person name="LaButti K."/>
            <person name="Lipzen A."/>
            <person name="Mondo S."/>
            <person name="Riley R."/>
            <person name="Salamov A."/>
            <person name="Simmons B.A."/>
            <person name="Magnuson J.K."/>
            <person name="Henrissat B."/>
            <person name="Mortensen U.H."/>
            <person name="Larsen T.O."/>
            <person name="Devries R.P."/>
            <person name="Grigoriev I.V."/>
            <person name="Machida M."/>
            <person name="Baker S.E."/>
            <person name="Andersen M.R."/>
        </authorList>
    </citation>
    <scope>NUCLEOTIDE SEQUENCE [LARGE SCALE GENOMIC DNA]</scope>
    <source>
        <strain evidence="4 5">CBS 117625</strain>
    </source>
</reference>
<dbReference type="InterPro" id="IPR029063">
    <property type="entry name" value="SAM-dependent_MTases_sf"/>
</dbReference>
<proteinExistence type="predicted"/>
<evidence type="ECO:0000259" key="3">
    <source>
        <dbReference type="Pfam" id="PF10017"/>
    </source>
</evidence>
<accession>A0A5N6SLJ0</accession>
<dbReference type="GO" id="GO:0008168">
    <property type="term" value="F:methyltransferase activity"/>
    <property type="evidence" value="ECO:0007669"/>
    <property type="project" value="UniProtKB-KW"/>
</dbReference>
<dbReference type="OrthoDB" id="659at2759"/>
<feature type="domain" description="Histidine-specific methyltransferase SAM-dependent" evidence="3">
    <location>
        <begin position="66"/>
        <end position="374"/>
    </location>
</feature>
<keyword evidence="5" id="KW-1185">Reference proteome</keyword>
<evidence type="ECO:0000256" key="2">
    <source>
        <dbReference type="ARBA" id="ARBA00022679"/>
    </source>
</evidence>
<organism evidence="4 5">
    <name type="scientific">Aspergillus pseudotamarii</name>
    <dbReference type="NCBI Taxonomy" id="132259"/>
    <lineage>
        <taxon>Eukaryota</taxon>
        <taxon>Fungi</taxon>
        <taxon>Dikarya</taxon>
        <taxon>Ascomycota</taxon>
        <taxon>Pezizomycotina</taxon>
        <taxon>Eurotiomycetes</taxon>
        <taxon>Eurotiomycetidae</taxon>
        <taxon>Eurotiales</taxon>
        <taxon>Aspergillaceae</taxon>
        <taxon>Aspergillus</taxon>
        <taxon>Aspergillus subgen. Circumdati</taxon>
    </lineage>
</organism>
<dbReference type="RefSeq" id="XP_031911639.1">
    <property type="nucleotide sequence ID" value="XM_032057549.1"/>
</dbReference>
<name>A0A5N6SLJ0_ASPPS</name>
<dbReference type="Gene3D" id="3.40.50.150">
    <property type="entry name" value="Vaccinia Virus protein VP39"/>
    <property type="match status" value="1"/>
</dbReference>
<keyword evidence="1 4" id="KW-0489">Methyltransferase</keyword>
<evidence type="ECO:0000313" key="4">
    <source>
        <dbReference type="EMBL" id="KAE8135576.1"/>
    </source>
</evidence>
<dbReference type="NCBIfam" id="TIGR03439">
    <property type="entry name" value="methyl_EasF"/>
    <property type="match status" value="1"/>
</dbReference>
<dbReference type="InterPro" id="IPR019257">
    <property type="entry name" value="MeTrfase_dom"/>
</dbReference>
<evidence type="ECO:0000256" key="1">
    <source>
        <dbReference type="ARBA" id="ARBA00022603"/>
    </source>
</evidence>
<dbReference type="InterPro" id="IPR051128">
    <property type="entry name" value="EgtD_Methyltrsf_superfamily"/>
</dbReference>
<dbReference type="PANTHER" id="PTHR43397:SF2">
    <property type="entry name" value="HISTIDINE-SPECIFIC METHYLTRANSFERASE SAM-DEPENDENT DOMAIN-CONTAINING PROTEIN"/>
    <property type="match status" value="1"/>
</dbReference>
<gene>
    <name evidence="4" type="ORF">BDV38DRAFT_272761</name>
</gene>